<dbReference type="GO" id="GO:0005576">
    <property type="term" value="C:extracellular region"/>
    <property type="evidence" value="ECO:0007669"/>
    <property type="project" value="UniProtKB-SubCell"/>
</dbReference>
<sequence length="264" mass="28539">MPSYQSYRFFTIIAILSFLSDYYFYVNSQPINGSLSGFSPAVATWYGDPNGPGSVGGACGFGGEVSNPPYYALVSAGNNNLFKSGKGCGSCYQVKCLQHAACSGFPITVTISDECPGNCNSDPIHFDLSGKAMGYLAKPGQADALRSAGGINIQYQRVPCYYKGTSITFRIDTGSNPYYLAFVTEYINGDGEIGSIELLPSNSRNPLFMKQVFGATWKADIPSGIKGPYSVRITSLESRKTVTAYNAIPENWLPGKYYISNVNF</sequence>
<dbReference type="AlphaFoldDB" id="A0AAW2JCH3"/>
<accession>A0AAW2JCH3</accession>
<evidence type="ECO:0000256" key="2">
    <source>
        <dbReference type="ARBA" id="ARBA00022525"/>
    </source>
</evidence>
<reference evidence="6" key="1">
    <citation type="submission" date="2020-06" db="EMBL/GenBank/DDBJ databases">
        <authorList>
            <person name="Li T."/>
            <person name="Hu X."/>
            <person name="Zhang T."/>
            <person name="Song X."/>
            <person name="Zhang H."/>
            <person name="Dai N."/>
            <person name="Sheng W."/>
            <person name="Hou X."/>
            <person name="Wei L."/>
        </authorList>
    </citation>
    <scope>NUCLEOTIDE SEQUENCE</scope>
    <source>
        <strain evidence="6">KEN8</strain>
        <tissue evidence="6">Leaf</tissue>
    </source>
</reference>
<dbReference type="PANTHER" id="PTHR31692">
    <property type="entry name" value="EXPANSIN-B3"/>
    <property type="match status" value="1"/>
</dbReference>
<dbReference type="InterPro" id="IPR036908">
    <property type="entry name" value="RlpA-like_sf"/>
</dbReference>
<dbReference type="SUPFAM" id="SSF49590">
    <property type="entry name" value="PHL pollen allergen"/>
    <property type="match status" value="1"/>
</dbReference>
<dbReference type="InterPro" id="IPR007118">
    <property type="entry name" value="Expan_Lol_pI"/>
</dbReference>
<comment type="similarity">
    <text evidence="3">Belongs to the expansin family.</text>
</comment>
<dbReference type="CDD" id="cd22275">
    <property type="entry name" value="DPBB_EXPB_N"/>
    <property type="match status" value="1"/>
</dbReference>
<dbReference type="Gene3D" id="2.40.40.10">
    <property type="entry name" value="RlpA-like domain"/>
    <property type="match status" value="1"/>
</dbReference>
<proteinExistence type="inferred from homology"/>
<comment type="subcellular location">
    <subcellularLocation>
        <location evidence="1">Secreted</location>
    </subcellularLocation>
</comment>
<evidence type="ECO:0000256" key="1">
    <source>
        <dbReference type="ARBA" id="ARBA00004613"/>
    </source>
</evidence>
<evidence type="ECO:0000256" key="3">
    <source>
        <dbReference type="RuleBase" id="RU003460"/>
    </source>
</evidence>
<dbReference type="GO" id="GO:0009653">
    <property type="term" value="P:anatomical structure morphogenesis"/>
    <property type="evidence" value="ECO:0007669"/>
    <property type="project" value="UniProtKB-ARBA"/>
</dbReference>
<feature type="domain" description="Expansin-like CBD" evidence="5">
    <location>
        <begin position="178"/>
        <end position="260"/>
    </location>
</feature>
<dbReference type="InterPro" id="IPR007117">
    <property type="entry name" value="Expansin_CBD"/>
</dbReference>
<dbReference type="PROSITE" id="PS50842">
    <property type="entry name" value="EXPANSIN_EG45"/>
    <property type="match status" value="1"/>
</dbReference>
<reference evidence="6" key="2">
    <citation type="journal article" date="2024" name="Plant">
        <title>Genomic evolution and insights into agronomic trait innovations of Sesamum species.</title>
        <authorList>
            <person name="Miao H."/>
            <person name="Wang L."/>
            <person name="Qu L."/>
            <person name="Liu H."/>
            <person name="Sun Y."/>
            <person name="Le M."/>
            <person name="Wang Q."/>
            <person name="Wei S."/>
            <person name="Zheng Y."/>
            <person name="Lin W."/>
            <person name="Duan Y."/>
            <person name="Cao H."/>
            <person name="Xiong S."/>
            <person name="Wang X."/>
            <person name="Wei L."/>
            <person name="Li C."/>
            <person name="Ma Q."/>
            <person name="Ju M."/>
            <person name="Zhao R."/>
            <person name="Li G."/>
            <person name="Mu C."/>
            <person name="Tian Q."/>
            <person name="Mei H."/>
            <person name="Zhang T."/>
            <person name="Gao T."/>
            <person name="Zhang H."/>
        </authorList>
    </citation>
    <scope>NUCLEOTIDE SEQUENCE</scope>
    <source>
        <strain evidence="6">KEN8</strain>
    </source>
</reference>
<keyword evidence="2" id="KW-0964">Secreted</keyword>
<feature type="domain" description="Expansin-like EG45" evidence="4">
    <location>
        <begin position="56"/>
        <end position="165"/>
    </location>
</feature>
<dbReference type="InterPro" id="IPR005795">
    <property type="entry name" value="LolPI"/>
</dbReference>
<evidence type="ECO:0000313" key="6">
    <source>
        <dbReference type="EMBL" id="KAL0292295.1"/>
    </source>
</evidence>
<dbReference type="Gene3D" id="2.60.40.760">
    <property type="entry name" value="Expansin, cellulose-binding-like domain"/>
    <property type="match status" value="1"/>
</dbReference>
<dbReference type="PRINTS" id="PR00829">
    <property type="entry name" value="LOLP1ALLERGN"/>
</dbReference>
<dbReference type="InterPro" id="IPR036749">
    <property type="entry name" value="Expansin_CBD_sf"/>
</dbReference>
<name>A0AAW2JCH3_9LAMI</name>
<gene>
    <name evidence="6" type="ORF">Scaly_2596900</name>
</gene>
<protein>
    <submittedName>
        <fullName evidence="6">Expansin-B4</fullName>
    </submittedName>
</protein>
<dbReference type="SMART" id="SM00837">
    <property type="entry name" value="DPBB_1"/>
    <property type="match status" value="1"/>
</dbReference>
<dbReference type="PROSITE" id="PS50843">
    <property type="entry name" value="EXPANSIN_CBD"/>
    <property type="match status" value="1"/>
</dbReference>
<organism evidence="6">
    <name type="scientific">Sesamum calycinum</name>
    <dbReference type="NCBI Taxonomy" id="2727403"/>
    <lineage>
        <taxon>Eukaryota</taxon>
        <taxon>Viridiplantae</taxon>
        <taxon>Streptophyta</taxon>
        <taxon>Embryophyta</taxon>
        <taxon>Tracheophyta</taxon>
        <taxon>Spermatophyta</taxon>
        <taxon>Magnoliopsida</taxon>
        <taxon>eudicotyledons</taxon>
        <taxon>Gunneridae</taxon>
        <taxon>Pentapetalae</taxon>
        <taxon>asterids</taxon>
        <taxon>lamiids</taxon>
        <taxon>Lamiales</taxon>
        <taxon>Pedaliaceae</taxon>
        <taxon>Sesamum</taxon>
    </lineage>
</organism>
<dbReference type="EMBL" id="JACGWM010001516">
    <property type="protein sequence ID" value="KAL0292295.1"/>
    <property type="molecule type" value="Genomic_DNA"/>
</dbReference>
<dbReference type="PANTHER" id="PTHR31692:SF56">
    <property type="entry name" value="EXPANSIN-B2-RELATED"/>
    <property type="match status" value="1"/>
</dbReference>
<dbReference type="Pfam" id="PF01357">
    <property type="entry name" value="Expansin_C"/>
    <property type="match status" value="1"/>
</dbReference>
<dbReference type="PRINTS" id="PR01225">
    <property type="entry name" value="EXPANSNFAMLY"/>
</dbReference>
<comment type="caution">
    <text evidence="6">The sequence shown here is derived from an EMBL/GenBank/DDBJ whole genome shotgun (WGS) entry which is preliminary data.</text>
</comment>
<dbReference type="SUPFAM" id="SSF50685">
    <property type="entry name" value="Barwin-like endoglucanases"/>
    <property type="match status" value="1"/>
</dbReference>
<dbReference type="InterPro" id="IPR007112">
    <property type="entry name" value="Expansin/allergen_DPBB_dom"/>
</dbReference>
<dbReference type="Pfam" id="PF03330">
    <property type="entry name" value="DPBB_1"/>
    <property type="match status" value="1"/>
</dbReference>
<dbReference type="InterPro" id="IPR009009">
    <property type="entry name" value="RlpA-like_DPBB"/>
</dbReference>
<evidence type="ECO:0000259" key="4">
    <source>
        <dbReference type="PROSITE" id="PS50842"/>
    </source>
</evidence>
<evidence type="ECO:0000259" key="5">
    <source>
        <dbReference type="PROSITE" id="PS50843"/>
    </source>
</evidence>